<dbReference type="PATRIC" id="fig|480391.4.peg.1565"/>
<evidence type="ECO:0000256" key="3">
    <source>
        <dbReference type="ARBA" id="ARBA00022679"/>
    </source>
</evidence>
<evidence type="ECO:0000256" key="2">
    <source>
        <dbReference type="ARBA" id="ARBA00012417"/>
    </source>
</evidence>
<dbReference type="Gene3D" id="3.40.50.300">
    <property type="entry name" value="P-loop containing nucleotide triphosphate hydrolases"/>
    <property type="match status" value="1"/>
</dbReference>
<dbReference type="GO" id="GO:0003677">
    <property type="term" value="F:DNA binding"/>
    <property type="evidence" value="ECO:0007669"/>
    <property type="project" value="InterPro"/>
</dbReference>
<dbReference type="PRINTS" id="PR00300">
    <property type="entry name" value="CLPPROTEASEA"/>
</dbReference>
<keyword evidence="5" id="KW-0235">DNA replication</keyword>
<dbReference type="Proteomes" id="UP000051249">
    <property type="component" value="Unassembled WGS sequence"/>
</dbReference>
<evidence type="ECO:0000256" key="9">
    <source>
        <dbReference type="ARBA" id="ARBA00022840"/>
    </source>
</evidence>
<evidence type="ECO:0000256" key="5">
    <source>
        <dbReference type="ARBA" id="ARBA00022705"/>
    </source>
</evidence>
<evidence type="ECO:0000256" key="12">
    <source>
        <dbReference type="SAM" id="MobiDB-lite"/>
    </source>
</evidence>
<dbReference type="InterPro" id="IPR027417">
    <property type="entry name" value="P-loop_NTPase"/>
</dbReference>
<dbReference type="NCBIfam" id="TIGR02397">
    <property type="entry name" value="dnaX_nterm"/>
    <property type="match status" value="1"/>
</dbReference>
<evidence type="ECO:0000256" key="6">
    <source>
        <dbReference type="ARBA" id="ARBA00022723"/>
    </source>
</evidence>
<dbReference type="SMART" id="SM00382">
    <property type="entry name" value="AAA"/>
    <property type="match status" value="1"/>
</dbReference>
<dbReference type="Pfam" id="PF13177">
    <property type="entry name" value="DNA_pol3_delta2"/>
    <property type="match status" value="1"/>
</dbReference>
<dbReference type="GO" id="GO:0003887">
    <property type="term" value="F:DNA-directed DNA polymerase activity"/>
    <property type="evidence" value="ECO:0007669"/>
    <property type="project" value="UniProtKB-KW"/>
</dbReference>
<feature type="region of interest" description="Disordered" evidence="12">
    <location>
        <begin position="546"/>
        <end position="581"/>
    </location>
</feature>
<dbReference type="CDD" id="cd18137">
    <property type="entry name" value="HLD_clamp_pol_III_gamma_tau"/>
    <property type="match status" value="1"/>
</dbReference>
<dbReference type="EC" id="2.7.7.7" evidence="2"/>
<dbReference type="InterPro" id="IPR045085">
    <property type="entry name" value="HLD_clamp_pol_III_gamma_tau"/>
</dbReference>
<evidence type="ECO:0000313" key="15">
    <source>
        <dbReference type="Proteomes" id="UP000051249"/>
    </source>
</evidence>
<organism evidence="14 15">
    <name type="scientific">Pediococcus argentinicus</name>
    <dbReference type="NCBI Taxonomy" id="480391"/>
    <lineage>
        <taxon>Bacteria</taxon>
        <taxon>Bacillati</taxon>
        <taxon>Bacillota</taxon>
        <taxon>Bacilli</taxon>
        <taxon>Lactobacillales</taxon>
        <taxon>Lactobacillaceae</taxon>
        <taxon>Pediococcus</taxon>
    </lineage>
</organism>
<dbReference type="Gene3D" id="1.20.272.10">
    <property type="match status" value="1"/>
</dbReference>
<gene>
    <name evidence="14" type="ORF">IV88_GL001540</name>
</gene>
<reference evidence="14 15" key="1">
    <citation type="journal article" date="2015" name="Genome Announc.">
        <title>Expanding the biotechnology potential of lactobacilli through comparative genomics of 213 strains and associated genera.</title>
        <authorList>
            <person name="Sun Z."/>
            <person name="Harris H.M."/>
            <person name="McCann A."/>
            <person name="Guo C."/>
            <person name="Argimon S."/>
            <person name="Zhang W."/>
            <person name="Yang X."/>
            <person name="Jeffery I.B."/>
            <person name="Cooney J.C."/>
            <person name="Kagawa T.F."/>
            <person name="Liu W."/>
            <person name="Song Y."/>
            <person name="Salvetti E."/>
            <person name="Wrobel A."/>
            <person name="Rasinkangas P."/>
            <person name="Parkhill J."/>
            <person name="Rea M.C."/>
            <person name="O'Sullivan O."/>
            <person name="Ritari J."/>
            <person name="Douillard F.P."/>
            <person name="Paul Ross R."/>
            <person name="Yang R."/>
            <person name="Briner A.E."/>
            <person name="Felis G.E."/>
            <person name="de Vos W.M."/>
            <person name="Barrangou R."/>
            <person name="Klaenhammer T.R."/>
            <person name="Caufield P.W."/>
            <person name="Cui Y."/>
            <person name="Zhang H."/>
            <person name="O'Toole P.W."/>
        </authorList>
    </citation>
    <scope>NUCLEOTIDE SEQUENCE [LARGE SCALE GENOMIC DNA]</scope>
    <source>
        <strain evidence="14 15">DSM 23026</strain>
    </source>
</reference>
<dbReference type="SUPFAM" id="SSF52540">
    <property type="entry name" value="P-loop containing nucleoside triphosphate hydrolases"/>
    <property type="match status" value="1"/>
</dbReference>
<feature type="compositionally biased region" description="Acidic residues" evidence="12">
    <location>
        <begin position="560"/>
        <end position="572"/>
    </location>
</feature>
<dbReference type="PANTHER" id="PTHR11669:SF0">
    <property type="entry name" value="PROTEIN STICHEL-LIKE 2"/>
    <property type="match status" value="1"/>
</dbReference>
<evidence type="ECO:0000256" key="1">
    <source>
        <dbReference type="ARBA" id="ARBA00006360"/>
    </source>
</evidence>
<proteinExistence type="inferred from homology"/>
<evidence type="ECO:0000259" key="13">
    <source>
        <dbReference type="SMART" id="SM00382"/>
    </source>
</evidence>
<comment type="caution">
    <text evidence="14">The sequence shown here is derived from an EMBL/GenBank/DDBJ whole genome shotgun (WGS) entry which is preliminary data.</text>
</comment>
<dbReference type="GO" id="GO:0009360">
    <property type="term" value="C:DNA polymerase III complex"/>
    <property type="evidence" value="ECO:0007669"/>
    <property type="project" value="InterPro"/>
</dbReference>
<protein>
    <recommendedName>
        <fullName evidence="2">DNA-directed DNA polymerase</fullName>
        <ecNumber evidence="2">2.7.7.7</ecNumber>
    </recommendedName>
</protein>
<name>A0A0R2NJ12_9LACO</name>
<feature type="region of interest" description="Disordered" evidence="12">
    <location>
        <begin position="405"/>
        <end position="438"/>
    </location>
</feature>
<sequence>MNLKYERTNAMSYQALYRVWRPQRFEDMVGQDVITKTLKNALITDQTSHAYLFTGPRGTGKTSAAKIFAKAVNCHHLKDGEPCNECESCKAITNGSMSDVIEIDAASNNGVEEIRDIRDKAKYAPTEADYKVYIIDEVHMLSTGAFNALLKTLEEPPANVIFILATTEPQKIPLTIISRTQRFDFKRISAQESYDRMVYILNEKKITFDPKALQVVARAAEGGMRDALSILDQVLSFGDNEVTLENALLVTGSVNQTLLDQYIDQIFKKETAQGLETLHQILNEGKDGQRLIEDLIEEGRNLLLYQQDPKLVEQQHLGELSDQFKSQAQDVDSVELYQMIDILNDAQQQMRFTTHPDVYLEVLTIKLTNRQVPAVGSTITSNEGANGAEVDQLKKELSVLQQQMKELKKNPPVAAANTTRTSEPRKKSVAKKGSSKKTPANLTKIYPILDTATKNNLVELRDVWKDLMNMLSVTQRALMHVSRPVAASKSGVVVSFSYDFLFEKAVDDSDLRSTLESDLERLTGARFKVTYVTDEDWPQVRSGFIQARKNGDTSTPDPEIVQEETVPDEPEQTVEPNDKSDKVVDEAVAIFGDENIEIKND</sequence>
<dbReference type="Pfam" id="PF22608">
    <property type="entry name" value="DNAX_ATPase_lid"/>
    <property type="match status" value="1"/>
</dbReference>
<comment type="similarity">
    <text evidence="1">Belongs to the DnaX/STICHEL family.</text>
</comment>
<dbReference type="InterPro" id="IPR008921">
    <property type="entry name" value="DNA_pol3_clamp-load_cplx_C"/>
</dbReference>
<dbReference type="EMBL" id="JQCQ01000006">
    <property type="protein sequence ID" value="KRO25777.1"/>
    <property type="molecule type" value="Genomic_DNA"/>
</dbReference>
<dbReference type="InterPro" id="IPR012763">
    <property type="entry name" value="DNA_pol_III_sug/sutau_N"/>
</dbReference>
<keyword evidence="3" id="KW-0808">Transferase</keyword>
<evidence type="ECO:0000256" key="4">
    <source>
        <dbReference type="ARBA" id="ARBA00022695"/>
    </source>
</evidence>
<evidence type="ECO:0000256" key="11">
    <source>
        <dbReference type="ARBA" id="ARBA00049244"/>
    </source>
</evidence>
<evidence type="ECO:0000256" key="8">
    <source>
        <dbReference type="ARBA" id="ARBA00022833"/>
    </source>
</evidence>
<evidence type="ECO:0000256" key="10">
    <source>
        <dbReference type="ARBA" id="ARBA00022932"/>
    </source>
</evidence>
<dbReference type="SUPFAM" id="SSF48019">
    <property type="entry name" value="post-AAA+ oligomerization domain-like"/>
    <property type="match status" value="1"/>
</dbReference>
<dbReference type="GO" id="GO:0046872">
    <property type="term" value="F:metal ion binding"/>
    <property type="evidence" value="ECO:0007669"/>
    <property type="project" value="UniProtKB-KW"/>
</dbReference>
<accession>A0A0R2NJ12</accession>
<dbReference type="GO" id="GO:0006261">
    <property type="term" value="P:DNA-templated DNA replication"/>
    <property type="evidence" value="ECO:0007669"/>
    <property type="project" value="TreeGrafter"/>
</dbReference>
<dbReference type="CDD" id="cd00009">
    <property type="entry name" value="AAA"/>
    <property type="match status" value="1"/>
</dbReference>
<dbReference type="NCBIfam" id="NF004046">
    <property type="entry name" value="PRK05563.1"/>
    <property type="match status" value="1"/>
</dbReference>
<dbReference type="InterPro" id="IPR022754">
    <property type="entry name" value="DNA_pol_III_gamma-3"/>
</dbReference>
<dbReference type="Pfam" id="PF12169">
    <property type="entry name" value="DNA_pol3_gamma3"/>
    <property type="match status" value="1"/>
</dbReference>
<evidence type="ECO:0000313" key="14">
    <source>
        <dbReference type="EMBL" id="KRO25777.1"/>
    </source>
</evidence>
<keyword evidence="8" id="KW-0862">Zinc</keyword>
<keyword evidence="15" id="KW-1185">Reference proteome</keyword>
<dbReference type="InterPro" id="IPR001270">
    <property type="entry name" value="ClpA/B"/>
</dbReference>
<dbReference type="InterPro" id="IPR050238">
    <property type="entry name" value="DNA_Rep/Repair_Clamp_Loader"/>
</dbReference>
<evidence type="ECO:0000256" key="7">
    <source>
        <dbReference type="ARBA" id="ARBA00022741"/>
    </source>
</evidence>
<dbReference type="PANTHER" id="PTHR11669">
    <property type="entry name" value="REPLICATION FACTOR C / DNA POLYMERASE III GAMMA-TAU SUBUNIT"/>
    <property type="match status" value="1"/>
</dbReference>
<keyword evidence="6" id="KW-0479">Metal-binding</keyword>
<dbReference type="FunFam" id="1.10.8.60:FF:000013">
    <property type="entry name" value="DNA polymerase III subunit gamma/tau"/>
    <property type="match status" value="1"/>
</dbReference>
<dbReference type="InterPro" id="IPR003593">
    <property type="entry name" value="AAA+_ATPase"/>
</dbReference>
<dbReference type="Gene3D" id="1.10.8.60">
    <property type="match status" value="1"/>
</dbReference>
<keyword evidence="10" id="KW-0239">DNA-directed DNA polymerase</keyword>
<feature type="domain" description="AAA+ ATPase" evidence="13">
    <location>
        <begin position="47"/>
        <end position="189"/>
    </location>
</feature>
<dbReference type="GO" id="GO:0005524">
    <property type="term" value="F:ATP binding"/>
    <property type="evidence" value="ECO:0007669"/>
    <property type="project" value="UniProtKB-KW"/>
</dbReference>
<dbReference type="AlphaFoldDB" id="A0A0R2NJ12"/>
<comment type="catalytic activity">
    <reaction evidence="11">
        <text>DNA(n) + a 2'-deoxyribonucleoside 5'-triphosphate = DNA(n+1) + diphosphate</text>
        <dbReference type="Rhea" id="RHEA:22508"/>
        <dbReference type="Rhea" id="RHEA-COMP:17339"/>
        <dbReference type="Rhea" id="RHEA-COMP:17340"/>
        <dbReference type="ChEBI" id="CHEBI:33019"/>
        <dbReference type="ChEBI" id="CHEBI:61560"/>
        <dbReference type="ChEBI" id="CHEBI:173112"/>
        <dbReference type="EC" id="2.7.7.7"/>
    </reaction>
</comment>
<keyword evidence="4" id="KW-0548">Nucleotidyltransferase</keyword>
<keyword evidence="9" id="KW-0067">ATP-binding</keyword>
<dbReference type="FunFam" id="3.40.50.300:FF:000014">
    <property type="entry name" value="DNA polymerase III subunit gamma/tau"/>
    <property type="match status" value="1"/>
</dbReference>
<keyword evidence="7" id="KW-0547">Nucleotide-binding</keyword>